<feature type="domain" description="Signal transduction histidine kinase dimerisation/phosphoacceptor" evidence="8">
    <location>
        <begin position="152"/>
        <end position="215"/>
    </location>
</feature>
<dbReference type="InterPro" id="IPR050351">
    <property type="entry name" value="BphY/WalK/GraS-like"/>
</dbReference>
<organism evidence="9 10">
    <name type="scientific">Acetobacter sacchari</name>
    <dbReference type="NCBI Taxonomy" id="2661687"/>
    <lineage>
        <taxon>Bacteria</taxon>
        <taxon>Pseudomonadati</taxon>
        <taxon>Pseudomonadota</taxon>
        <taxon>Alphaproteobacteria</taxon>
        <taxon>Acetobacterales</taxon>
        <taxon>Acetobacteraceae</taxon>
        <taxon>Acetobacter</taxon>
    </lineage>
</organism>
<dbReference type="EMBL" id="JAFVMF010000007">
    <property type="protein sequence ID" value="MBO1359714.1"/>
    <property type="molecule type" value="Genomic_DNA"/>
</dbReference>
<evidence type="ECO:0000259" key="8">
    <source>
        <dbReference type="SMART" id="SM00388"/>
    </source>
</evidence>
<dbReference type="InterPro" id="IPR036890">
    <property type="entry name" value="HATPase_C_sf"/>
</dbReference>
<keyword evidence="6" id="KW-0067">ATP-binding</keyword>
<dbReference type="Gene3D" id="1.10.287.130">
    <property type="match status" value="1"/>
</dbReference>
<dbReference type="PANTHER" id="PTHR42878:SF7">
    <property type="entry name" value="SENSOR HISTIDINE KINASE GLRK"/>
    <property type="match status" value="1"/>
</dbReference>
<dbReference type="SUPFAM" id="SSF55874">
    <property type="entry name" value="ATPase domain of HSP90 chaperone/DNA topoisomerase II/histidine kinase"/>
    <property type="match status" value="1"/>
</dbReference>
<dbReference type="SMART" id="SM00388">
    <property type="entry name" value="HisKA"/>
    <property type="match status" value="1"/>
</dbReference>
<protein>
    <recommendedName>
        <fullName evidence="2">histidine kinase</fullName>
        <ecNumber evidence="2">2.7.13.3</ecNumber>
    </recommendedName>
</protein>
<evidence type="ECO:0000313" key="9">
    <source>
        <dbReference type="EMBL" id="MBO1359714.1"/>
    </source>
</evidence>
<keyword evidence="3" id="KW-0808">Transferase</keyword>
<dbReference type="SUPFAM" id="SSF47384">
    <property type="entry name" value="Homodimeric domain of signal transducing histidine kinase"/>
    <property type="match status" value="1"/>
</dbReference>
<evidence type="ECO:0000256" key="1">
    <source>
        <dbReference type="ARBA" id="ARBA00000085"/>
    </source>
</evidence>
<evidence type="ECO:0000256" key="2">
    <source>
        <dbReference type="ARBA" id="ARBA00012438"/>
    </source>
</evidence>
<name>A0ABS3LUY6_9PROT</name>
<dbReference type="EC" id="2.7.13.3" evidence="2"/>
<dbReference type="Pfam" id="PF00512">
    <property type="entry name" value="HisKA"/>
    <property type="match status" value="1"/>
</dbReference>
<evidence type="ECO:0000256" key="3">
    <source>
        <dbReference type="ARBA" id="ARBA00022679"/>
    </source>
</evidence>
<evidence type="ECO:0000313" key="10">
    <source>
        <dbReference type="Proteomes" id="UP000664771"/>
    </source>
</evidence>
<comment type="catalytic activity">
    <reaction evidence="1">
        <text>ATP + protein L-histidine = ADP + protein N-phospho-L-histidine.</text>
        <dbReference type="EC" id="2.7.13.3"/>
    </reaction>
</comment>
<proteinExistence type="predicted"/>
<dbReference type="InterPro" id="IPR003661">
    <property type="entry name" value="HisK_dim/P_dom"/>
</dbReference>
<dbReference type="Gene3D" id="3.30.565.10">
    <property type="entry name" value="Histidine kinase-like ATPase, C-terminal domain"/>
    <property type="match status" value="1"/>
</dbReference>
<keyword evidence="7" id="KW-0902">Two-component regulatory system</keyword>
<keyword evidence="10" id="KW-1185">Reference proteome</keyword>
<sequence>MMDANLRQRETKAADPTVKAFLAELRDGARATNTLFVDAASMLLCDTACSANLIAVMEQVAAAIRTAVSTGDTSDDSMISAVEACGGGHCAAARVVDSRGVFLGLLCCLWDEEPDGDTLVIGKQALMLHARLLGRFLETASRLAVVEDEAMRRERFIAALTHDLRNPLAAVLAGLRLLERKPDRWNDFVPQMRQSVGRMNRLIDRAFDLVDLQLTGVTSSDGTADGMDEPGASCVDADRADSVSVAKLGDLRVRTPESLILVLREVVEEFRAAQPEVIVTTDFNLLAPVYCDNDRMAQLLASLLSSGRALELAEQTIAVTAVSGPQGFELDVLANPAAEVRDISSHIQDPFDGGSRNDRSLDLGFYVAAIIARLHGGAIVAVREGEATRLIFRIGTNAGPGRQASGSTLGIEDNGSRA</sequence>
<keyword evidence="5 9" id="KW-0418">Kinase</keyword>
<evidence type="ECO:0000256" key="5">
    <source>
        <dbReference type="ARBA" id="ARBA00022777"/>
    </source>
</evidence>
<accession>A0ABS3LUY6</accession>
<gene>
    <name evidence="9" type="ORF">J2D73_07885</name>
</gene>
<reference evidence="9 10" key="1">
    <citation type="submission" date="2021-03" db="EMBL/GenBank/DDBJ databases">
        <title>The complete genome sequence of Acetobacter sacchari TBRC 11175.</title>
        <authorList>
            <person name="Charoenyingcharoen P."/>
            <person name="Yukphan P."/>
        </authorList>
    </citation>
    <scope>NUCLEOTIDE SEQUENCE [LARGE SCALE GENOMIC DNA]</scope>
    <source>
        <strain evidence="9 10">TBRC 11175</strain>
    </source>
</reference>
<evidence type="ECO:0000256" key="7">
    <source>
        <dbReference type="ARBA" id="ARBA00023012"/>
    </source>
</evidence>
<dbReference type="Proteomes" id="UP000664771">
    <property type="component" value="Unassembled WGS sequence"/>
</dbReference>
<keyword evidence="4" id="KW-0547">Nucleotide-binding</keyword>
<dbReference type="GO" id="GO:0016301">
    <property type="term" value="F:kinase activity"/>
    <property type="evidence" value="ECO:0007669"/>
    <property type="project" value="UniProtKB-KW"/>
</dbReference>
<dbReference type="CDD" id="cd00082">
    <property type="entry name" value="HisKA"/>
    <property type="match status" value="1"/>
</dbReference>
<evidence type="ECO:0000256" key="6">
    <source>
        <dbReference type="ARBA" id="ARBA00022840"/>
    </source>
</evidence>
<dbReference type="PANTHER" id="PTHR42878">
    <property type="entry name" value="TWO-COMPONENT HISTIDINE KINASE"/>
    <property type="match status" value="1"/>
</dbReference>
<comment type="caution">
    <text evidence="9">The sequence shown here is derived from an EMBL/GenBank/DDBJ whole genome shotgun (WGS) entry which is preliminary data.</text>
</comment>
<dbReference type="InterPro" id="IPR036097">
    <property type="entry name" value="HisK_dim/P_sf"/>
</dbReference>
<evidence type="ECO:0000256" key="4">
    <source>
        <dbReference type="ARBA" id="ARBA00022741"/>
    </source>
</evidence>